<evidence type="ECO:0000313" key="1">
    <source>
        <dbReference type="EMBL" id="OQU86645.1"/>
    </source>
</evidence>
<gene>
    <name evidence="1" type="ORF">SORBI_3003G119750</name>
</gene>
<accession>A0A1W0VX08</accession>
<reference evidence="1 2" key="1">
    <citation type="journal article" date="2009" name="Nature">
        <title>The Sorghum bicolor genome and the diversification of grasses.</title>
        <authorList>
            <person name="Paterson A.H."/>
            <person name="Bowers J.E."/>
            <person name="Bruggmann R."/>
            <person name="Dubchak I."/>
            <person name="Grimwood J."/>
            <person name="Gundlach H."/>
            <person name="Haberer G."/>
            <person name="Hellsten U."/>
            <person name="Mitros T."/>
            <person name="Poliakov A."/>
            <person name="Schmutz J."/>
            <person name="Spannagl M."/>
            <person name="Tang H."/>
            <person name="Wang X."/>
            <person name="Wicker T."/>
            <person name="Bharti A.K."/>
            <person name="Chapman J."/>
            <person name="Feltus F.A."/>
            <person name="Gowik U."/>
            <person name="Grigoriev I.V."/>
            <person name="Lyons E."/>
            <person name="Maher C.A."/>
            <person name="Martis M."/>
            <person name="Narechania A."/>
            <person name="Otillar R.P."/>
            <person name="Penning B.W."/>
            <person name="Salamov A.A."/>
            <person name="Wang Y."/>
            <person name="Zhang L."/>
            <person name="Carpita N.C."/>
            <person name="Freeling M."/>
            <person name="Gingle A.R."/>
            <person name="Hash C.T."/>
            <person name="Keller B."/>
            <person name="Klein P."/>
            <person name="Kresovich S."/>
            <person name="McCann M.C."/>
            <person name="Ming R."/>
            <person name="Peterson D.G."/>
            <person name="Mehboob-ur-Rahman"/>
            <person name="Ware D."/>
            <person name="Westhoff P."/>
            <person name="Mayer K.F."/>
            <person name="Messing J."/>
            <person name="Rokhsar D.S."/>
        </authorList>
    </citation>
    <scope>NUCLEOTIDE SEQUENCE [LARGE SCALE GENOMIC DNA]</scope>
    <source>
        <strain evidence="2">cv. BTx623</strain>
    </source>
</reference>
<proteinExistence type="predicted"/>
<sequence length="161" mass="18343">MRYWSRRGGRLSTGAVTLRLQGWSRRCGQKGHLSPLYGDCRDVFTVEIHHDSFFVGYGNLISYVDERVSWFDNIESMQLGHRNNLNVKVHWLLPGKTVPDGLPLILSDADTNVIATYAEDVKILVVYFDHQDLYDEINWDDFVANPVPELSKVISPCKSSA</sequence>
<dbReference type="Proteomes" id="UP000000768">
    <property type="component" value="Chromosome 3"/>
</dbReference>
<name>A0A1W0VX08_SORBI</name>
<protein>
    <submittedName>
        <fullName evidence="1">Uncharacterized protein</fullName>
    </submittedName>
</protein>
<dbReference type="AlphaFoldDB" id="A0A1W0VX08"/>
<organism evidence="1 2">
    <name type="scientific">Sorghum bicolor</name>
    <name type="common">Sorghum</name>
    <name type="synonym">Sorghum vulgare</name>
    <dbReference type="NCBI Taxonomy" id="4558"/>
    <lineage>
        <taxon>Eukaryota</taxon>
        <taxon>Viridiplantae</taxon>
        <taxon>Streptophyta</taxon>
        <taxon>Embryophyta</taxon>
        <taxon>Tracheophyta</taxon>
        <taxon>Spermatophyta</taxon>
        <taxon>Magnoliopsida</taxon>
        <taxon>Liliopsida</taxon>
        <taxon>Poales</taxon>
        <taxon>Poaceae</taxon>
        <taxon>PACMAD clade</taxon>
        <taxon>Panicoideae</taxon>
        <taxon>Andropogonodae</taxon>
        <taxon>Andropogoneae</taxon>
        <taxon>Sorghinae</taxon>
        <taxon>Sorghum</taxon>
    </lineage>
</organism>
<dbReference type="OMA" id="LYDEINW"/>
<dbReference type="InParanoid" id="A0A1W0VX08"/>
<dbReference type="EMBL" id="CM000762">
    <property type="protein sequence ID" value="OQU86645.1"/>
    <property type="molecule type" value="Genomic_DNA"/>
</dbReference>
<reference evidence="2" key="2">
    <citation type="journal article" date="2018" name="Plant J.">
        <title>The Sorghum bicolor reference genome: improved assembly, gene annotations, a transcriptome atlas, and signatures of genome organization.</title>
        <authorList>
            <person name="McCormick R.F."/>
            <person name="Truong S.K."/>
            <person name="Sreedasyam A."/>
            <person name="Jenkins J."/>
            <person name="Shu S."/>
            <person name="Sims D."/>
            <person name="Kennedy M."/>
            <person name="Amirebrahimi M."/>
            <person name="Weers B.D."/>
            <person name="McKinley B."/>
            <person name="Mattison A."/>
            <person name="Morishige D.T."/>
            <person name="Grimwood J."/>
            <person name="Schmutz J."/>
            <person name="Mullet J.E."/>
        </authorList>
    </citation>
    <scope>NUCLEOTIDE SEQUENCE [LARGE SCALE GENOMIC DNA]</scope>
    <source>
        <strain evidence="2">cv. BTx623</strain>
    </source>
</reference>
<dbReference type="FunCoup" id="A0A1W0VX08">
    <property type="interactions" value="14"/>
</dbReference>
<evidence type="ECO:0000313" key="2">
    <source>
        <dbReference type="Proteomes" id="UP000000768"/>
    </source>
</evidence>
<dbReference type="Gramene" id="OQU86645">
    <property type="protein sequence ID" value="OQU86645"/>
    <property type="gene ID" value="SORBI_3003G119750"/>
</dbReference>
<keyword evidence="2" id="KW-1185">Reference proteome</keyword>